<gene>
    <name evidence="2" type="ORF">AGOR_G00214240</name>
</gene>
<dbReference type="AlphaFoldDB" id="A0A8T3CNR2"/>
<dbReference type="GO" id="GO:0006537">
    <property type="term" value="P:glutamate biosynthetic process"/>
    <property type="evidence" value="ECO:0007669"/>
    <property type="project" value="TreeGrafter"/>
</dbReference>
<sequence length="176" mass="19787">MLQFRAPTVLKELFQSSLKRSLTGIAKIKTSSTEFYGFRSGCHDVRVLSKLRTFHAGEYRPSLYPSTEVRSFCTKTEGAVAATEQTKKDEISKEALAEKRRKAGILPSLEDLLFYTIAEGQEKIPAHKFVTALKATGLRTGDPRLRECMEMLKVTLKSTTDGVMLDRHQKVSTQQN</sequence>
<dbReference type="Gene3D" id="1.10.238.210">
    <property type="match status" value="1"/>
</dbReference>
<dbReference type="InterPro" id="IPR015868">
    <property type="entry name" value="Glutaminase"/>
</dbReference>
<proteinExistence type="predicted"/>
<dbReference type="EMBL" id="JAERUA010000021">
    <property type="protein sequence ID" value="KAI1884864.1"/>
    <property type="molecule type" value="Genomic_DNA"/>
</dbReference>
<organism evidence="2 3">
    <name type="scientific">Albula goreensis</name>
    <dbReference type="NCBI Taxonomy" id="1534307"/>
    <lineage>
        <taxon>Eukaryota</taxon>
        <taxon>Metazoa</taxon>
        <taxon>Chordata</taxon>
        <taxon>Craniata</taxon>
        <taxon>Vertebrata</taxon>
        <taxon>Euteleostomi</taxon>
        <taxon>Actinopterygii</taxon>
        <taxon>Neopterygii</taxon>
        <taxon>Teleostei</taxon>
        <taxon>Albuliformes</taxon>
        <taxon>Albulidae</taxon>
        <taxon>Albula</taxon>
    </lineage>
</organism>
<reference evidence="2" key="1">
    <citation type="submission" date="2021-01" db="EMBL/GenBank/DDBJ databases">
        <authorList>
            <person name="Zahm M."/>
            <person name="Roques C."/>
            <person name="Cabau C."/>
            <person name="Klopp C."/>
            <person name="Donnadieu C."/>
            <person name="Jouanno E."/>
            <person name="Lampietro C."/>
            <person name="Louis A."/>
            <person name="Herpin A."/>
            <person name="Echchiki A."/>
            <person name="Berthelot C."/>
            <person name="Parey E."/>
            <person name="Roest-Crollius H."/>
            <person name="Braasch I."/>
            <person name="Postlethwait J."/>
            <person name="Bobe J."/>
            <person name="Montfort J."/>
            <person name="Bouchez O."/>
            <person name="Begum T."/>
            <person name="Mejri S."/>
            <person name="Adams A."/>
            <person name="Chen W.-J."/>
            <person name="Guiguen Y."/>
        </authorList>
    </citation>
    <scope>NUCLEOTIDE SEQUENCE</scope>
    <source>
        <tissue evidence="2">Blood</tissue>
    </source>
</reference>
<dbReference type="PANTHER" id="PTHR12544">
    <property type="entry name" value="GLUTAMINASE"/>
    <property type="match status" value="1"/>
</dbReference>
<comment type="caution">
    <text evidence="2">The sequence shown here is derived from an EMBL/GenBank/DDBJ whole genome shotgun (WGS) entry which is preliminary data.</text>
</comment>
<dbReference type="OrthoDB" id="9995210at2759"/>
<dbReference type="PANTHER" id="PTHR12544:SF49">
    <property type="entry name" value="GLUTAMINASE KIDNEY ISOFORM, MITOCHONDRIAL"/>
    <property type="match status" value="1"/>
</dbReference>
<dbReference type="GO" id="GO:0004359">
    <property type="term" value="F:glutaminase activity"/>
    <property type="evidence" value="ECO:0007669"/>
    <property type="project" value="InterPro"/>
</dbReference>
<dbReference type="GO" id="GO:0006543">
    <property type="term" value="P:L-glutamine catabolic process"/>
    <property type="evidence" value="ECO:0007669"/>
    <property type="project" value="TreeGrafter"/>
</dbReference>
<evidence type="ECO:0000313" key="3">
    <source>
        <dbReference type="Proteomes" id="UP000829720"/>
    </source>
</evidence>
<keyword evidence="3" id="KW-1185">Reference proteome</keyword>
<evidence type="ECO:0000313" key="2">
    <source>
        <dbReference type="EMBL" id="KAI1884864.1"/>
    </source>
</evidence>
<accession>A0A8T3CNR2</accession>
<evidence type="ECO:0000259" key="1">
    <source>
        <dbReference type="Pfam" id="PF17959"/>
    </source>
</evidence>
<feature type="domain" description="Glutaminase EF-hand" evidence="1">
    <location>
        <begin position="110"/>
        <end position="160"/>
    </location>
</feature>
<dbReference type="Pfam" id="PF17959">
    <property type="entry name" value="EF-hand_14"/>
    <property type="match status" value="1"/>
</dbReference>
<dbReference type="InterPro" id="IPR041541">
    <property type="entry name" value="Glutaminase_EF-hand"/>
</dbReference>
<dbReference type="Proteomes" id="UP000829720">
    <property type="component" value="Unassembled WGS sequence"/>
</dbReference>
<protein>
    <recommendedName>
        <fullName evidence="1">Glutaminase EF-hand domain-containing protein</fullName>
    </recommendedName>
</protein>
<name>A0A8T3CNR2_9TELE</name>